<dbReference type="AlphaFoldDB" id="A0A6C0DZT5"/>
<dbReference type="EMBL" id="MN739699">
    <property type="protein sequence ID" value="QHT21962.1"/>
    <property type="molecule type" value="Genomic_DNA"/>
</dbReference>
<dbReference type="SUPFAM" id="SSF56574">
    <property type="entry name" value="Serpins"/>
    <property type="match status" value="1"/>
</dbReference>
<organism evidence="1">
    <name type="scientific">viral metagenome</name>
    <dbReference type="NCBI Taxonomy" id="1070528"/>
    <lineage>
        <taxon>unclassified sequences</taxon>
        <taxon>metagenomes</taxon>
        <taxon>organismal metagenomes</taxon>
    </lineage>
</organism>
<reference evidence="1" key="1">
    <citation type="journal article" date="2020" name="Nature">
        <title>Giant virus diversity and host interactions through global metagenomics.</title>
        <authorList>
            <person name="Schulz F."/>
            <person name="Roux S."/>
            <person name="Paez-Espino D."/>
            <person name="Jungbluth S."/>
            <person name="Walsh D.A."/>
            <person name="Denef V.J."/>
            <person name="McMahon K.D."/>
            <person name="Konstantinidis K.T."/>
            <person name="Eloe-Fadrosh E.A."/>
            <person name="Kyrpides N.C."/>
            <person name="Woyke T."/>
        </authorList>
    </citation>
    <scope>NUCLEOTIDE SEQUENCE</scope>
    <source>
        <strain evidence="1">GVMAG-M-3300023179-103</strain>
    </source>
</reference>
<dbReference type="Gene3D" id="3.30.497.10">
    <property type="entry name" value="Antithrombin, subunit I, domain 2"/>
    <property type="match status" value="1"/>
</dbReference>
<dbReference type="Gene3D" id="2.30.39.10">
    <property type="entry name" value="Alpha-1-antitrypsin, domain 1"/>
    <property type="match status" value="1"/>
</dbReference>
<name>A0A6C0DZT5_9ZZZZ</name>
<accession>A0A6C0DZT5</accession>
<proteinExistence type="predicted"/>
<evidence type="ECO:0000313" key="1">
    <source>
        <dbReference type="EMBL" id="QHT21962.1"/>
    </source>
</evidence>
<dbReference type="InterPro" id="IPR036186">
    <property type="entry name" value="Serpin_sf"/>
</dbReference>
<protein>
    <recommendedName>
        <fullName evidence="2">Serpin domain-containing protein</fullName>
    </recommendedName>
</protein>
<sequence length="444" mass="51777">MKSYPIKNTKQNIGMLDLERNMTHHSFREEENDNIEEFDRGMPARTTFKVKKQLLNEHNNHNDFDLFDKIDTKTAKILHNETMSQDGEFADLYNEQNLITKENNTFETCINDVSSTTCWMNSIFYNLNKKTFVVNGFGLFMGFGTLYMCSDNKTKSSLKEFFSFQNPKFLNAGLLTLREKNNNVRSQITMDNYLLSDKSLNVNIENMSNLKSLIFSIVINNEYIDEETKRVNNIIRSISNIDNIISKNTLSKSNLSLITIAKINPIWNHKIDSVTKNYHNNELIKFINFNNKKFDYYENKEKAIIEIPMMDKSFVVGLINYKNNNKDNFTNFDELSFCINYLKNQTITLVSIPTINQRFKTRMNTILINNGLNNIFDNCSIKKLFNTNNLDDCLQYVDICFGTKCTNKTSKNDSSGTKSFVISKNFEFYIRNIEHNCVIMMGYL</sequence>
<dbReference type="InterPro" id="IPR042185">
    <property type="entry name" value="Serpin_sf_2"/>
</dbReference>
<dbReference type="InterPro" id="IPR042178">
    <property type="entry name" value="Serpin_sf_1"/>
</dbReference>
<evidence type="ECO:0008006" key="2">
    <source>
        <dbReference type="Google" id="ProtNLM"/>
    </source>
</evidence>